<dbReference type="InterPro" id="IPR047684">
    <property type="entry name" value="Por_som-like"/>
</dbReference>
<evidence type="ECO:0000256" key="1">
    <source>
        <dbReference type="ARBA" id="ARBA00008769"/>
    </source>
</evidence>
<keyword evidence="3" id="KW-0175">Coiled coil</keyword>
<dbReference type="AlphaFoldDB" id="A0A9E8ZB32"/>
<comment type="similarity">
    <text evidence="1 2">Belongs to the OprB family.</text>
</comment>
<dbReference type="EMBL" id="CP113797">
    <property type="protein sequence ID" value="WAL58133.1"/>
    <property type="molecule type" value="Genomic_DNA"/>
</dbReference>
<dbReference type="KEGG" id="tsin:OXH18_13100"/>
<dbReference type="InterPro" id="IPR038673">
    <property type="entry name" value="OprB_sf"/>
</dbReference>
<dbReference type="PANTHER" id="PTHR43308">
    <property type="entry name" value="OUTER MEMBRANE PROTEIN ALPHA-RELATED"/>
    <property type="match status" value="1"/>
</dbReference>
<feature type="signal peptide" evidence="2">
    <location>
        <begin position="1"/>
        <end position="29"/>
    </location>
</feature>
<proteinExistence type="inferred from homology"/>
<reference evidence="5" key="1">
    <citation type="submission" date="2022-12" db="EMBL/GenBank/DDBJ databases">
        <title>Polyphasic identification of a Novel Hot-Spring Cyanobacterium Ocullathermofonsia sinensis gen nov. sp. nov. and Genomic Insights on its Adaptations to the Thermal Habitat.</title>
        <authorList>
            <person name="Daroch M."/>
            <person name="Tang J."/>
            <person name="Jiang Y."/>
        </authorList>
    </citation>
    <scope>NUCLEOTIDE SEQUENCE</scope>
    <source>
        <strain evidence="5">PKUAC-SCTA174</strain>
    </source>
</reference>
<dbReference type="GO" id="GO:0015288">
    <property type="term" value="F:porin activity"/>
    <property type="evidence" value="ECO:0007669"/>
    <property type="project" value="InterPro"/>
</dbReference>
<dbReference type="InterPro" id="IPR051465">
    <property type="entry name" value="Cell_Envelope_Struct_Comp"/>
</dbReference>
<dbReference type="InterPro" id="IPR001119">
    <property type="entry name" value="SLH_dom"/>
</dbReference>
<gene>
    <name evidence="5" type="ORF">OXH18_13100</name>
</gene>
<dbReference type="RefSeq" id="WP_268607529.1">
    <property type="nucleotide sequence ID" value="NZ_CP113797.1"/>
</dbReference>
<organism evidence="5 6">
    <name type="scientific">Thermocoleostomius sinensis A174</name>
    <dbReference type="NCBI Taxonomy" id="2016057"/>
    <lineage>
        <taxon>Bacteria</taxon>
        <taxon>Bacillati</taxon>
        <taxon>Cyanobacteriota</taxon>
        <taxon>Cyanophyceae</taxon>
        <taxon>Oculatellales</taxon>
        <taxon>Oculatellaceae</taxon>
        <taxon>Thermocoleostomius</taxon>
    </lineage>
</organism>
<sequence length="615" mass="64839">MASNVLWNSLLVTPTLLGAAVLMSASALAADAPTTDVEALLNETTTIDLGTSEALSATELVPLEVSAAPAASMELATESQVPAKVAIGSEPSMPDLSVSAEVIEANPVADAEPVTQVAQATPGSSVNSVTSTASIDEILQYSNDQNSQSQVTSITQLSDVQPTDWAYQALQSLVERYGCIAGYPDGTYRGQSAMTRYEFAAGLNACLDRISELIAASTADLATREDLATLQRLQEEFAAELATLRGRVDNLEARVAELEENQFSTTTKLRGETIFAVAVPFDEDDSFSASQPIGGYRVRLNFDTSFTGEDLLRARLQARDFQNFDSLTAGGLGWSFGGTSTPSNNLVLDDLLYTFPLGDNIQIILGANSIGDSDFVASTISPFDSSGQGSLTSFGAPAQYSLIPGGFGAGAIIQFNDNLSLDFGYASGEAGDSSNGAGLFNGDYGAIVQLTFLSDFVDAAVMYSNSYANDSFFLDEDRPQVANIYGAQVNFKLGFLQVGGGVAYAPIRVIERGDYDVWSYQATLGIADLGGEGNLLGVIAGAPLYARGFGDGTFNAGLVDSRGADRIPFAVEGFYRFRINENISVTPGVIWLTNPGGDPDLSDTFAGAIRTTFSF</sequence>
<dbReference type="GO" id="GO:0016020">
    <property type="term" value="C:membrane"/>
    <property type="evidence" value="ECO:0007669"/>
    <property type="project" value="InterPro"/>
</dbReference>
<evidence type="ECO:0000256" key="2">
    <source>
        <dbReference type="RuleBase" id="RU363072"/>
    </source>
</evidence>
<evidence type="ECO:0000259" key="4">
    <source>
        <dbReference type="PROSITE" id="PS51272"/>
    </source>
</evidence>
<evidence type="ECO:0000313" key="5">
    <source>
        <dbReference type="EMBL" id="WAL58133.1"/>
    </source>
</evidence>
<dbReference type="PROSITE" id="PS51272">
    <property type="entry name" value="SLH"/>
    <property type="match status" value="1"/>
</dbReference>
<dbReference type="Proteomes" id="UP001163152">
    <property type="component" value="Chromosome"/>
</dbReference>
<dbReference type="NCBIfam" id="NF033921">
    <property type="entry name" value="por_somb"/>
    <property type="match status" value="1"/>
</dbReference>
<protein>
    <submittedName>
        <fullName evidence="5">Iron uptake porin</fullName>
    </submittedName>
</protein>
<feature type="chain" id="PRO_5039757297" evidence="2">
    <location>
        <begin position="30"/>
        <end position="615"/>
    </location>
</feature>
<name>A0A9E8ZB32_9CYAN</name>
<dbReference type="PANTHER" id="PTHR43308:SF1">
    <property type="entry name" value="OUTER MEMBRANE PROTEIN ALPHA"/>
    <property type="match status" value="1"/>
</dbReference>
<accession>A0A9E8ZB32</accession>
<evidence type="ECO:0000313" key="6">
    <source>
        <dbReference type="Proteomes" id="UP001163152"/>
    </source>
</evidence>
<dbReference type="Pfam" id="PF00395">
    <property type="entry name" value="SLH"/>
    <property type="match status" value="1"/>
</dbReference>
<feature type="domain" description="SLH" evidence="4">
    <location>
        <begin position="153"/>
        <end position="217"/>
    </location>
</feature>
<dbReference type="GO" id="GO:0008643">
    <property type="term" value="P:carbohydrate transport"/>
    <property type="evidence" value="ECO:0007669"/>
    <property type="project" value="InterPro"/>
</dbReference>
<feature type="coiled-coil region" evidence="3">
    <location>
        <begin position="234"/>
        <end position="268"/>
    </location>
</feature>
<dbReference type="Gene3D" id="2.40.160.180">
    <property type="entry name" value="Carbohydrate-selective porin OprB"/>
    <property type="match status" value="1"/>
</dbReference>
<evidence type="ECO:0000256" key="3">
    <source>
        <dbReference type="SAM" id="Coils"/>
    </source>
</evidence>
<keyword evidence="6" id="KW-1185">Reference proteome</keyword>
<keyword evidence="2" id="KW-0732">Signal</keyword>
<dbReference type="Pfam" id="PF04966">
    <property type="entry name" value="OprB"/>
    <property type="match status" value="1"/>
</dbReference>
<dbReference type="InterPro" id="IPR007049">
    <property type="entry name" value="Carb-sel_porin_OprB"/>
</dbReference>